<keyword evidence="2" id="KW-1185">Reference proteome</keyword>
<name>A0A813BAB0_9DINO</name>
<accession>A0A813BAB0</accession>
<protein>
    <submittedName>
        <fullName evidence="1">Uncharacterized protein</fullName>
    </submittedName>
</protein>
<dbReference type="OrthoDB" id="440572at2759"/>
<dbReference type="AlphaFoldDB" id="A0A813BAB0"/>
<dbReference type="Proteomes" id="UP000601435">
    <property type="component" value="Unassembled WGS sequence"/>
</dbReference>
<proteinExistence type="predicted"/>
<reference evidence="1" key="1">
    <citation type="submission" date="2021-02" db="EMBL/GenBank/DDBJ databases">
        <authorList>
            <person name="Dougan E. K."/>
            <person name="Rhodes N."/>
            <person name="Thang M."/>
            <person name="Chan C."/>
        </authorList>
    </citation>
    <scope>NUCLEOTIDE SEQUENCE</scope>
</reference>
<gene>
    <name evidence="1" type="ORF">SNEC2469_LOCUS30030</name>
</gene>
<dbReference type="Gene3D" id="3.40.50.300">
    <property type="entry name" value="P-loop containing nucleotide triphosphate hydrolases"/>
    <property type="match status" value="1"/>
</dbReference>
<comment type="caution">
    <text evidence="1">The sequence shown here is derived from an EMBL/GenBank/DDBJ whole genome shotgun (WGS) entry which is preliminary data.</text>
</comment>
<organism evidence="1 2">
    <name type="scientific">Symbiodinium necroappetens</name>
    <dbReference type="NCBI Taxonomy" id="1628268"/>
    <lineage>
        <taxon>Eukaryota</taxon>
        <taxon>Sar</taxon>
        <taxon>Alveolata</taxon>
        <taxon>Dinophyceae</taxon>
        <taxon>Suessiales</taxon>
        <taxon>Symbiodiniaceae</taxon>
        <taxon>Symbiodinium</taxon>
    </lineage>
</organism>
<evidence type="ECO:0000313" key="2">
    <source>
        <dbReference type="Proteomes" id="UP000601435"/>
    </source>
</evidence>
<dbReference type="EMBL" id="CAJNJA010068985">
    <property type="protein sequence ID" value="CAE7896610.1"/>
    <property type="molecule type" value="Genomic_DNA"/>
</dbReference>
<feature type="non-terminal residue" evidence="1">
    <location>
        <position position="1"/>
    </location>
</feature>
<sequence length="135" mass="15100">AVQNYHKLTFVGLLEDLEGSLRLLRTALRWSRAPHFQHLNVGDTQKKLRSDELVEIEMALRVLTPMDIWLYSYVSADFRARLAALDVGAFYCRAGSDVPQVRIPADDDLGGCIASRSAVKCGADFFEGQPEKKSD</sequence>
<evidence type="ECO:0000313" key="1">
    <source>
        <dbReference type="EMBL" id="CAE7896610.1"/>
    </source>
</evidence>
<dbReference type="InterPro" id="IPR027417">
    <property type="entry name" value="P-loop_NTPase"/>
</dbReference>